<dbReference type="Pfam" id="PF11913">
    <property type="entry name" value="DUF3431"/>
    <property type="match status" value="1"/>
</dbReference>
<feature type="chain" id="PRO_5040953779" evidence="2">
    <location>
        <begin position="23"/>
        <end position="453"/>
    </location>
</feature>
<dbReference type="Proteomes" id="UP001149074">
    <property type="component" value="Unassembled WGS sequence"/>
</dbReference>
<feature type="region of interest" description="Disordered" evidence="1">
    <location>
        <begin position="132"/>
        <end position="167"/>
    </location>
</feature>
<dbReference type="RefSeq" id="XP_056470967.1">
    <property type="nucleotide sequence ID" value="XM_056620161.1"/>
</dbReference>
<feature type="region of interest" description="Disordered" evidence="1">
    <location>
        <begin position="56"/>
        <end position="114"/>
    </location>
</feature>
<evidence type="ECO:0000313" key="3">
    <source>
        <dbReference type="EMBL" id="KAJ5088985.1"/>
    </source>
</evidence>
<sequence>MRRSKGFRVSVACLLLLALVFANRHLASIERQDGTGELEPEFVMEDGNGHIELVSVDRRPRAVNPDRTSNSKSKSAPVQQQSQSQSRPATSVKVQGWLQPTKPPAPPARFAPQQIPIDVPGETWWEEWEAEREAWNAEQEEGNLGQRYLNKDKPTASSPPKPKVTPKSDRIVVLGRTSWEDASWLEEELPEWQHAIYVVDDPDAEFTVQENKGKESNVYLQYITDHYPNFPDYMVFLHAHRSSGHVEFPEQDNVLTVQRLQLDFVKRVGYVNMRCEWEPGCPGEVQPFRQMAGRTTEIAFAGAWMRIFNSTDVPDVVAVPCCAQFAITREQILSRPLSDYQAFHRWLMETELDDETSGRVFEYLWHIIFGQDPVFCPSKQQCYMDVYGVEWDPSYDLPDITWVDDSYWDDFDMDKLDLEENSSLDDGDGGDVDNSGDNMYSGRPDQESIWTPP</sequence>
<feature type="region of interest" description="Disordered" evidence="1">
    <location>
        <begin position="419"/>
        <end position="453"/>
    </location>
</feature>
<protein>
    <submittedName>
        <fullName evidence="3">Uncharacterized protein</fullName>
    </submittedName>
</protein>
<evidence type="ECO:0000313" key="4">
    <source>
        <dbReference type="Proteomes" id="UP001149074"/>
    </source>
</evidence>
<dbReference type="PANTHER" id="PTHR37490:SF2">
    <property type="match status" value="1"/>
</dbReference>
<dbReference type="AlphaFoldDB" id="A0A9W9EW72"/>
<dbReference type="PANTHER" id="PTHR37490">
    <property type="entry name" value="EXPRESSED PROTEIN"/>
    <property type="match status" value="1"/>
</dbReference>
<dbReference type="GeneID" id="81359140"/>
<feature type="compositionally biased region" description="Low complexity" evidence="1">
    <location>
        <begin position="71"/>
        <end position="91"/>
    </location>
</feature>
<organism evidence="3 4">
    <name type="scientific">Penicillium argentinense</name>
    <dbReference type="NCBI Taxonomy" id="1131581"/>
    <lineage>
        <taxon>Eukaryota</taxon>
        <taxon>Fungi</taxon>
        <taxon>Dikarya</taxon>
        <taxon>Ascomycota</taxon>
        <taxon>Pezizomycotina</taxon>
        <taxon>Eurotiomycetes</taxon>
        <taxon>Eurotiomycetidae</taxon>
        <taxon>Eurotiales</taxon>
        <taxon>Aspergillaceae</taxon>
        <taxon>Penicillium</taxon>
    </lineage>
</organism>
<keyword evidence="2" id="KW-0732">Signal</keyword>
<dbReference type="EMBL" id="JAPQKI010000009">
    <property type="protein sequence ID" value="KAJ5088985.1"/>
    <property type="molecule type" value="Genomic_DNA"/>
</dbReference>
<keyword evidence="4" id="KW-1185">Reference proteome</keyword>
<proteinExistence type="predicted"/>
<reference evidence="3" key="1">
    <citation type="submission" date="2022-11" db="EMBL/GenBank/DDBJ databases">
        <authorList>
            <person name="Petersen C."/>
        </authorList>
    </citation>
    <scope>NUCLEOTIDE SEQUENCE</scope>
    <source>
        <strain evidence="3">IBT 30761</strain>
    </source>
</reference>
<comment type="caution">
    <text evidence="3">The sequence shown here is derived from an EMBL/GenBank/DDBJ whole genome shotgun (WGS) entry which is preliminary data.</text>
</comment>
<reference evidence="3" key="2">
    <citation type="journal article" date="2023" name="IMA Fungus">
        <title>Comparative genomic study of the Penicillium genus elucidates a diverse pangenome and 15 lateral gene transfer events.</title>
        <authorList>
            <person name="Petersen C."/>
            <person name="Sorensen T."/>
            <person name="Nielsen M.R."/>
            <person name="Sondergaard T.E."/>
            <person name="Sorensen J.L."/>
            <person name="Fitzpatrick D.A."/>
            <person name="Frisvad J.C."/>
            <person name="Nielsen K.L."/>
        </authorList>
    </citation>
    <scope>NUCLEOTIDE SEQUENCE</scope>
    <source>
        <strain evidence="3">IBT 30761</strain>
    </source>
</reference>
<feature type="signal peptide" evidence="2">
    <location>
        <begin position="1"/>
        <end position="22"/>
    </location>
</feature>
<feature type="compositionally biased region" description="Acidic residues" evidence="1">
    <location>
        <begin position="419"/>
        <end position="431"/>
    </location>
</feature>
<accession>A0A9W9EW72</accession>
<evidence type="ECO:0000256" key="2">
    <source>
        <dbReference type="SAM" id="SignalP"/>
    </source>
</evidence>
<dbReference type="InterPro" id="IPR021838">
    <property type="entry name" value="DUF3431"/>
</dbReference>
<name>A0A9W9EW72_9EURO</name>
<evidence type="ECO:0000256" key="1">
    <source>
        <dbReference type="SAM" id="MobiDB-lite"/>
    </source>
</evidence>
<gene>
    <name evidence="3" type="ORF">N7532_007669</name>
</gene>
<dbReference type="OrthoDB" id="426718at2759"/>